<evidence type="ECO:0000256" key="5">
    <source>
        <dbReference type="ARBA" id="ARBA00022840"/>
    </source>
</evidence>
<dbReference type="RefSeq" id="WP_023353404.1">
    <property type="nucleotide sequence ID" value="NZ_KI535366.1"/>
</dbReference>
<dbReference type="Gene3D" id="3.40.1190.20">
    <property type="match status" value="1"/>
</dbReference>
<accession>V2XPS7</accession>
<feature type="domain" description="Pyridoxamine kinase/Phosphomethylpyrimidine kinase" evidence="6">
    <location>
        <begin position="73"/>
        <end position="250"/>
    </location>
</feature>
<gene>
    <name evidence="7" type="ORF">GCWU0000282_000511</name>
</gene>
<dbReference type="EC" id="2.7.1.35" evidence="1"/>
<evidence type="ECO:0000256" key="2">
    <source>
        <dbReference type="ARBA" id="ARBA00022679"/>
    </source>
</evidence>
<dbReference type="InterPro" id="IPR004625">
    <property type="entry name" value="PyrdxlKinase"/>
</dbReference>
<keyword evidence="4 7" id="KW-0418">Kinase</keyword>
<dbReference type="PANTHER" id="PTHR10534:SF2">
    <property type="entry name" value="PYRIDOXAL KINASE"/>
    <property type="match status" value="1"/>
</dbReference>
<evidence type="ECO:0000259" key="6">
    <source>
        <dbReference type="Pfam" id="PF08543"/>
    </source>
</evidence>
<evidence type="ECO:0000256" key="3">
    <source>
        <dbReference type="ARBA" id="ARBA00022741"/>
    </source>
</evidence>
<dbReference type="PANTHER" id="PTHR10534">
    <property type="entry name" value="PYRIDOXAL KINASE"/>
    <property type="match status" value="1"/>
</dbReference>
<protein>
    <recommendedName>
        <fullName evidence="1">pyridoxal kinase</fullName>
        <ecNumber evidence="1">2.7.1.35</ecNumber>
    </recommendedName>
</protein>
<dbReference type="GO" id="GO:0008478">
    <property type="term" value="F:pyridoxal kinase activity"/>
    <property type="evidence" value="ECO:0007669"/>
    <property type="project" value="UniProtKB-EC"/>
</dbReference>
<dbReference type="SUPFAM" id="SSF53613">
    <property type="entry name" value="Ribokinase-like"/>
    <property type="match status" value="1"/>
</dbReference>
<dbReference type="Proteomes" id="UP000018227">
    <property type="component" value="Unassembled WGS sequence"/>
</dbReference>
<dbReference type="InterPro" id="IPR029056">
    <property type="entry name" value="Ribokinase-like"/>
</dbReference>
<dbReference type="Pfam" id="PF08543">
    <property type="entry name" value="Phos_pyr_kin"/>
    <property type="match status" value="1"/>
</dbReference>
<reference evidence="7 8" key="1">
    <citation type="submission" date="2013-06" db="EMBL/GenBank/DDBJ databases">
        <authorList>
            <person name="Weinstock G."/>
            <person name="Sodergren E."/>
            <person name="Clifton S."/>
            <person name="Fulton L."/>
            <person name="Fulton B."/>
            <person name="Courtney L."/>
            <person name="Fronick C."/>
            <person name="Harrison M."/>
            <person name="Strong C."/>
            <person name="Farmer C."/>
            <person name="Delahaunty K."/>
            <person name="Markovic C."/>
            <person name="Hall O."/>
            <person name="Minx P."/>
            <person name="Tomlinson C."/>
            <person name="Mitreva M."/>
            <person name="Nelson J."/>
            <person name="Hou S."/>
            <person name="Wollam A."/>
            <person name="Pepin K.H."/>
            <person name="Johnson M."/>
            <person name="Bhonagiri V."/>
            <person name="Nash W.E."/>
            <person name="Warren W."/>
            <person name="Chinwalla A."/>
            <person name="Mardis E.R."/>
            <person name="Wilson R.K."/>
        </authorList>
    </citation>
    <scope>NUCLEOTIDE SEQUENCE [LARGE SCALE GENOMIC DNA]</scope>
    <source>
        <strain evidence="7 8">ATCC 51271</strain>
    </source>
</reference>
<keyword evidence="3" id="KW-0547">Nucleotide-binding</keyword>
<comment type="caution">
    <text evidence="7">The sequence shown here is derived from an EMBL/GenBank/DDBJ whole genome shotgun (WGS) entry which is preliminary data.</text>
</comment>
<dbReference type="GO" id="GO:0005524">
    <property type="term" value="F:ATP binding"/>
    <property type="evidence" value="ECO:0007669"/>
    <property type="project" value="UniProtKB-KW"/>
</dbReference>
<keyword evidence="2" id="KW-0808">Transferase</keyword>
<organism evidence="7 8">
    <name type="scientific">Catonella morbi ATCC 51271</name>
    <dbReference type="NCBI Taxonomy" id="592026"/>
    <lineage>
        <taxon>Bacteria</taxon>
        <taxon>Bacillati</taxon>
        <taxon>Bacillota</taxon>
        <taxon>Clostridia</taxon>
        <taxon>Lachnospirales</taxon>
        <taxon>Lachnospiraceae</taxon>
        <taxon>Catonella</taxon>
    </lineage>
</organism>
<dbReference type="GO" id="GO:0005829">
    <property type="term" value="C:cytosol"/>
    <property type="evidence" value="ECO:0007669"/>
    <property type="project" value="TreeGrafter"/>
</dbReference>
<dbReference type="EMBL" id="ACIL03000005">
    <property type="protein sequence ID" value="ESL04164.1"/>
    <property type="molecule type" value="Genomic_DNA"/>
</dbReference>
<evidence type="ECO:0000256" key="1">
    <source>
        <dbReference type="ARBA" id="ARBA00012104"/>
    </source>
</evidence>
<dbReference type="InterPro" id="IPR013749">
    <property type="entry name" value="PM/HMP-P_kinase-1"/>
</dbReference>
<evidence type="ECO:0000313" key="7">
    <source>
        <dbReference type="EMBL" id="ESL04164.1"/>
    </source>
</evidence>
<sequence length="269" mass="30153">MRQKRVLLAEDISCYGKCSTTVAFPILSVAGFEVSFLPTAIFSAHTGISKDIAFLDFSGGMKGILKSWESMELSYDAVLIGYAFGKKQLEIMADFLEKTEQKLVILDPAMAENGRLYSKLPEDYPDAMKELIKHCDYLTPNITEAFMLAEKPYHKAPYVRTEIMELLIILYGKYRKNVIITGIETVDNKLTVMAIDDSGDIYTCETQKISRNYSGTGDVYAALLLDGLLKGRDFKTSVKEAMELTTRAVMLSVAGDYENLYFEGILKEL</sequence>
<evidence type="ECO:0000313" key="8">
    <source>
        <dbReference type="Proteomes" id="UP000018227"/>
    </source>
</evidence>
<dbReference type="eggNOG" id="COG2240">
    <property type="taxonomic scope" value="Bacteria"/>
</dbReference>
<dbReference type="GO" id="GO:0009443">
    <property type="term" value="P:pyridoxal 5'-phosphate salvage"/>
    <property type="evidence" value="ECO:0007669"/>
    <property type="project" value="InterPro"/>
</dbReference>
<dbReference type="OrthoDB" id="9800808at2"/>
<name>V2XPS7_9FIRM</name>
<dbReference type="STRING" id="592026.GCWU0000282_000511"/>
<keyword evidence="8" id="KW-1185">Reference proteome</keyword>
<evidence type="ECO:0000256" key="4">
    <source>
        <dbReference type="ARBA" id="ARBA00022777"/>
    </source>
</evidence>
<keyword evidence="5" id="KW-0067">ATP-binding</keyword>
<proteinExistence type="predicted"/>
<dbReference type="HOGENOM" id="CLU_046496_2_0_9"/>
<dbReference type="AlphaFoldDB" id="V2XPS7"/>